<dbReference type="GO" id="GO:0016887">
    <property type="term" value="F:ATP hydrolysis activity"/>
    <property type="evidence" value="ECO:0007669"/>
    <property type="project" value="InterPro"/>
</dbReference>
<dbReference type="CDD" id="cd00383">
    <property type="entry name" value="trans_reg_C"/>
    <property type="match status" value="1"/>
</dbReference>
<feature type="domain" description="OmpR/PhoB-type" evidence="3">
    <location>
        <begin position="1"/>
        <end position="62"/>
    </location>
</feature>
<dbReference type="SUPFAM" id="SSF48452">
    <property type="entry name" value="TPR-like"/>
    <property type="match status" value="1"/>
</dbReference>
<dbReference type="Pfam" id="PF13401">
    <property type="entry name" value="AAA_22"/>
    <property type="match status" value="1"/>
</dbReference>
<dbReference type="PANTHER" id="PTHR47691">
    <property type="entry name" value="REGULATOR-RELATED"/>
    <property type="match status" value="1"/>
</dbReference>
<dbReference type="GO" id="GO:0000160">
    <property type="term" value="P:phosphorelay signal transduction system"/>
    <property type="evidence" value="ECO:0007669"/>
    <property type="project" value="InterPro"/>
</dbReference>
<keyword evidence="1 2" id="KW-0238">DNA-binding</keyword>
<dbReference type="EMBL" id="SPQU01000002">
    <property type="protein sequence ID" value="TFV41753.1"/>
    <property type="molecule type" value="Genomic_DNA"/>
</dbReference>
<dbReference type="InterPro" id="IPR001867">
    <property type="entry name" value="OmpR/PhoB-type_DNA-bd"/>
</dbReference>
<dbReference type="PROSITE" id="PS51755">
    <property type="entry name" value="OMPR_PHOB"/>
    <property type="match status" value="1"/>
</dbReference>
<dbReference type="InterPro" id="IPR016032">
    <property type="entry name" value="Sig_transdc_resp-reg_C-effctor"/>
</dbReference>
<dbReference type="Gene3D" id="1.25.40.10">
    <property type="entry name" value="Tetratricopeptide repeat domain"/>
    <property type="match status" value="2"/>
</dbReference>
<dbReference type="InterPro" id="IPR058852">
    <property type="entry name" value="HTH_77"/>
</dbReference>
<dbReference type="Pfam" id="PF00486">
    <property type="entry name" value="Trans_reg_C"/>
    <property type="match status" value="1"/>
</dbReference>
<accession>A0A4Y9LIC5</accession>
<dbReference type="Pfam" id="PF25872">
    <property type="entry name" value="HTH_77"/>
    <property type="match status" value="1"/>
</dbReference>
<dbReference type="SUPFAM" id="SSF46894">
    <property type="entry name" value="C-terminal effector domain of the bipartite response regulators"/>
    <property type="match status" value="1"/>
</dbReference>
<dbReference type="InterPro" id="IPR036388">
    <property type="entry name" value="WH-like_DNA-bd_sf"/>
</dbReference>
<reference evidence="4 5" key="1">
    <citation type="submission" date="2019-03" db="EMBL/GenBank/DDBJ databases">
        <title>Bradyrhizobium strains diversity isolated from Chamaecrista fasciculata.</title>
        <authorList>
            <person name="Urquiaga M.C.O."/>
            <person name="Hungria M."/>
            <person name="Delamuta J.R.M."/>
        </authorList>
    </citation>
    <scope>NUCLEOTIDE SEQUENCE [LARGE SCALE GENOMIC DNA]</scope>
    <source>
        <strain evidence="4 5">CNPSo 3424</strain>
    </source>
</reference>
<dbReference type="GO" id="GO:0006355">
    <property type="term" value="P:regulation of DNA-templated transcription"/>
    <property type="evidence" value="ECO:0007669"/>
    <property type="project" value="InterPro"/>
</dbReference>
<dbReference type="OrthoDB" id="4473689at2"/>
<dbReference type="SMART" id="SM00862">
    <property type="entry name" value="Trans_reg_C"/>
    <property type="match status" value="1"/>
</dbReference>
<gene>
    <name evidence="4" type="ORF">E4K66_05410</name>
</gene>
<dbReference type="PRINTS" id="PR00364">
    <property type="entry name" value="DISEASERSIST"/>
</dbReference>
<evidence type="ECO:0000313" key="4">
    <source>
        <dbReference type="EMBL" id="TFV41753.1"/>
    </source>
</evidence>
<dbReference type="Proteomes" id="UP000298225">
    <property type="component" value="Unassembled WGS sequence"/>
</dbReference>
<evidence type="ECO:0000313" key="5">
    <source>
        <dbReference type="Proteomes" id="UP000298225"/>
    </source>
</evidence>
<evidence type="ECO:0000259" key="3">
    <source>
        <dbReference type="PROSITE" id="PS51755"/>
    </source>
</evidence>
<evidence type="ECO:0000256" key="2">
    <source>
        <dbReference type="PROSITE-ProRule" id="PRU01091"/>
    </source>
</evidence>
<proteinExistence type="predicted"/>
<dbReference type="InterPro" id="IPR011990">
    <property type="entry name" value="TPR-like_helical_dom_sf"/>
</dbReference>
<dbReference type="PANTHER" id="PTHR47691:SF3">
    <property type="entry name" value="HTH-TYPE TRANSCRIPTIONAL REGULATOR RV0890C-RELATED"/>
    <property type="match status" value="1"/>
</dbReference>
<name>A0A4Y9LIC5_9BRAD</name>
<keyword evidence="5" id="KW-1185">Reference proteome</keyword>
<evidence type="ECO:0000256" key="1">
    <source>
        <dbReference type="ARBA" id="ARBA00023125"/>
    </source>
</evidence>
<dbReference type="GO" id="GO:0003677">
    <property type="term" value="F:DNA binding"/>
    <property type="evidence" value="ECO:0007669"/>
    <property type="project" value="UniProtKB-UniRule"/>
</dbReference>
<sequence length="907" mass="99660">MVERPGEVVSKAELMARVWPSTVVEDSNLKVNMSALRRALGEGQPGRRYVATVIGHGYRFAAPVQISAPHTSFPPVSAARPHNLPASLTRTIGRASTIDALLKQLSRHRFITVVGAGGIGKTTVALAVAEALIASYEHGVWFVDLAPLRDASLVSRALISSLGLAISFQDPVAALKDYLRDRRMLIVLDNCEHLIDAGATLAEQLISGASGIHILATSREPLRARGERVHRLAPLGSAPASVRLTAAEALAFPAVQLFVERAIASVEDYVLHDADAPIVAGICRKLDGIALAIELAATRIDAFGPRELSKLLDDRFRLLRQDRRTALPRHRSLAAALDWSYELLSMGERSVLNRLSVFAGAFGLECAAAVAADSRITGRDVINGIESLVAKSLVVADASGAIVRYRLLDTTRSYALQKLNESGELEMLVRRHAEHHRQILSRAAGEVEARPAADWLADYGHAIDDVRNALSWAFSADGDMAIGVALTVAAIPLWMHMSLIDECRVGIDRALASNGLFRNDHDDMKLYAGLAAALLHERGPLPEVDAVWTKALQIAERLGDREYQLRPLWGLAIGRFYVGDYRLALDLLRRFRSVAQERSDVADLLSCDRLIGSTLHYLGDQREARRQLEHTLGQHLSLQHSHIARFQYDQRVAAKYNLTNILWLLGFPDQALGMAQSALEDAEATDHAFTVCNVLIHGACPLALYVGDLATAQRLMDRLQDHLAAHARVVSRAEGDCLKGMLLVAKGDRGGLPLLRDGIDRLTDVRYRLRYPLYLGTLGMGLHAAGQTGAARTAIEQALEWCEQSDERWCMAELLRIQGHLLEADGAASAIKAAEIRYRQSLEWARLQGALSWELRTAICLAQLWRRQGIAKEAEQLLSSVYDRFTEGFETADLKKARSIIEELRRV</sequence>
<dbReference type="Gene3D" id="1.10.10.10">
    <property type="entry name" value="Winged helix-like DNA-binding domain superfamily/Winged helix DNA-binding domain"/>
    <property type="match status" value="1"/>
</dbReference>
<dbReference type="InterPro" id="IPR027417">
    <property type="entry name" value="P-loop_NTPase"/>
</dbReference>
<protein>
    <submittedName>
        <fullName evidence="4">Transcriptional regulator</fullName>
    </submittedName>
</protein>
<dbReference type="InterPro" id="IPR049945">
    <property type="entry name" value="AAA_22"/>
</dbReference>
<dbReference type="SUPFAM" id="SSF52540">
    <property type="entry name" value="P-loop containing nucleoside triphosphate hydrolases"/>
    <property type="match status" value="1"/>
</dbReference>
<comment type="caution">
    <text evidence="4">The sequence shown here is derived from an EMBL/GenBank/DDBJ whole genome shotgun (WGS) entry which is preliminary data.</text>
</comment>
<feature type="DNA-binding region" description="OmpR/PhoB-type" evidence="2">
    <location>
        <begin position="1"/>
        <end position="62"/>
    </location>
</feature>
<dbReference type="AlphaFoldDB" id="A0A4Y9LIC5"/>
<organism evidence="4 5">
    <name type="scientific">Bradyrhizobium frederickii</name>
    <dbReference type="NCBI Taxonomy" id="2560054"/>
    <lineage>
        <taxon>Bacteria</taxon>
        <taxon>Pseudomonadati</taxon>
        <taxon>Pseudomonadota</taxon>
        <taxon>Alphaproteobacteria</taxon>
        <taxon>Hyphomicrobiales</taxon>
        <taxon>Nitrobacteraceae</taxon>
        <taxon>Bradyrhizobium</taxon>
    </lineage>
</organism>
<dbReference type="Gene3D" id="3.40.50.300">
    <property type="entry name" value="P-loop containing nucleotide triphosphate hydrolases"/>
    <property type="match status" value="1"/>
</dbReference>